<accession>A0A7I5E7C4</accession>
<dbReference type="Proteomes" id="UP000025227">
    <property type="component" value="Unplaced"/>
</dbReference>
<dbReference type="Pfam" id="PF18701">
    <property type="entry name" value="DUF5641"/>
    <property type="match status" value="1"/>
</dbReference>
<feature type="region of interest" description="Disordered" evidence="1">
    <location>
        <begin position="484"/>
        <end position="506"/>
    </location>
</feature>
<dbReference type="InterPro" id="IPR005312">
    <property type="entry name" value="DUF1759"/>
</dbReference>
<dbReference type="Gene3D" id="3.30.70.270">
    <property type="match status" value="1"/>
</dbReference>
<evidence type="ECO:0000313" key="4">
    <source>
        <dbReference type="Proteomes" id="UP000025227"/>
    </source>
</evidence>
<dbReference type="GO" id="GO:0042575">
    <property type="term" value="C:DNA polymerase complex"/>
    <property type="evidence" value="ECO:0007669"/>
    <property type="project" value="UniProtKB-ARBA"/>
</dbReference>
<dbReference type="WBParaSite" id="HCON_00045320-00001">
    <property type="protein sequence ID" value="HCON_00045320-00001"/>
    <property type="gene ID" value="HCON_00045320"/>
</dbReference>
<dbReference type="PROSITE" id="PS50994">
    <property type="entry name" value="INTEGRASE"/>
    <property type="match status" value="1"/>
</dbReference>
<dbReference type="OMA" id="WIKTKKP"/>
<keyword evidence="2" id="KW-0812">Transmembrane</keyword>
<dbReference type="Pfam" id="PF05380">
    <property type="entry name" value="Peptidase_A17"/>
    <property type="match status" value="1"/>
</dbReference>
<dbReference type="Pfam" id="PF03564">
    <property type="entry name" value="DUF1759"/>
    <property type="match status" value="1"/>
</dbReference>
<dbReference type="SUPFAM" id="SSF53098">
    <property type="entry name" value="Ribonuclease H-like"/>
    <property type="match status" value="1"/>
</dbReference>
<dbReference type="Gene3D" id="3.10.10.10">
    <property type="entry name" value="HIV Type 1 Reverse Transcriptase, subunit A, domain 1"/>
    <property type="match status" value="1"/>
</dbReference>
<dbReference type="Gene3D" id="2.60.98.50">
    <property type="match status" value="1"/>
</dbReference>
<dbReference type="InterPro" id="IPR043128">
    <property type="entry name" value="Rev_trsase/Diguanyl_cyclase"/>
</dbReference>
<evidence type="ECO:0000313" key="5">
    <source>
        <dbReference type="WBParaSite" id="HCON_00045320-00001"/>
    </source>
</evidence>
<evidence type="ECO:0000256" key="2">
    <source>
        <dbReference type="SAM" id="Phobius"/>
    </source>
</evidence>
<feature type="region of interest" description="Disordered" evidence="1">
    <location>
        <begin position="1874"/>
        <end position="1893"/>
    </location>
</feature>
<dbReference type="GO" id="GO:0003676">
    <property type="term" value="F:nucleic acid binding"/>
    <property type="evidence" value="ECO:0007669"/>
    <property type="project" value="InterPro"/>
</dbReference>
<dbReference type="InterPro" id="IPR012337">
    <property type="entry name" value="RNaseH-like_sf"/>
</dbReference>
<dbReference type="InterPro" id="IPR001584">
    <property type="entry name" value="Integrase_cat-core"/>
</dbReference>
<feature type="transmembrane region" description="Helical" evidence="2">
    <location>
        <begin position="2277"/>
        <end position="2302"/>
    </location>
</feature>
<dbReference type="InterPro" id="IPR040676">
    <property type="entry name" value="DUF5641"/>
</dbReference>
<name>A0A7I5E7C4_HAECO</name>
<dbReference type="GO" id="GO:0015074">
    <property type="term" value="P:DNA integration"/>
    <property type="evidence" value="ECO:0007669"/>
    <property type="project" value="InterPro"/>
</dbReference>
<dbReference type="InterPro" id="IPR043502">
    <property type="entry name" value="DNA/RNA_pol_sf"/>
</dbReference>
<feature type="domain" description="Integrase catalytic" evidence="3">
    <location>
        <begin position="1564"/>
        <end position="1750"/>
    </location>
</feature>
<dbReference type="InterPro" id="IPR036397">
    <property type="entry name" value="RNaseH_sf"/>
</dbReference>
<evidence type="ECO:0000256" key="1">
    <source>
        <dbReference type="SAM" id="MobiDB-lite"/>
    </source>
</evidence>
<dbReference type="Pfam" id="PF07245">
    <property type="entry name" value="Phlebovirus_G2"/>
    <property type="match status" value="1"/>
</dbReference>
<proteinExistence type="predicted"/>
<evidence type="ECO:0000259" key="3">
    <source>
        <dbReference type="PROSITE" id="PS50994"/>
    </source>
</evidence>
<dbReference type="InterPro" id="IPR009878">
    <property type="entry name" value="Phlebovirus_G2_fusion"/>
</dbReference>
<dbReference type="PANTHER" id="PTHR47331:SF5">
    <property type="entry name" value="RIBONUCLEASE H"/>
    <property type="match status" value="1"/>
</dbReference>
<dbReference type="InterPro" id="IPR008737">
    <property type="entry name" value="DUF1758"/>
</dbReference>
<keyword evidence="2" id="KW-1133">Transmembrane helix</keyword>
<feature type="region of interest" description="Disordered" evidence="1">
    <location>
        <begin position="1335"/>
        <end position="1354"/>
    </location>
</feature>
<feature type="region of interest" description="Disordered" evidence="1">
    <location>
        <begin position="387"/>
        <end position="406"/>
    </location>
</feature>
<dbReference type="Pfam" id="PF05585">
    <property type="entry name" value="DUF1758"/>
    <property type="match status" value="1"/>
</dbReference>
<dbReference type="SUPFAM" id="SSF56672">
    <property type="entry name" value="DNA/RNA polymerases"/>
    <property type="match status" value="1"/>
</dbReference>
<feature type="compositionally biased region" description="Polar residues" evidence="1">
    <location>
        <begin position="1339"/>
        <end position="1349"/>
    </location>
</feature>
<keyword evidence="2" id="KW-0472">Membrane</keyword>
<feature type="compositionally biased region" description="Polar residues" evidence="1">
    <location>
        <begin position="490"/>
        <end position="506"/>
    </location>
</feature>
<dbReference type="OrthoDB" id="5862305at2759"/>
<feature type="transmembrane region" description="Helical" evidence="2">
    <location>
        <begin position="2342"/>
        <end position="2358"/>
    </location>
</feature>
<dbReference type="InterPro" id="IPR001878">
    <property type="entry name" value="Znf_CCHC"/>
</dbReference>
<dbReference type="InterPro" id="IPR008042">
    <property type="entry name" value="Retrotrans_Pao"/>
</dbReference>
<protein>
    <submittedName>
        <fullName evidence="5">Integrase catalytic domain-containing protein</fullName>
    </submittedName>
</protein>
<dbReference type="GO" id="GO:0008270">
    <property type="term" value="F:zinc ion binding"/>
    <property type="evidence" value="ECO:0007669"/>
    <property type="project" value="InterPro"/>
</dbReference>
<organism evidence="4 5">
    <name type="scientific">Haemonchus contortus</name>
    <name type="common">Barber pole worm</name>
    <dbReference type="NCBI Taxonomy" id="6289"/>
    <lineage>
        <taxon>Eukaryota</taxon>
        <taxon>Metazoa</taxon>
        <taxon>Ecdysozoa</taxon>
        <taxon>Nematoda</taxon>
        <taxon>Chromadorea</taxon>
        <taxon>Rhabditida</taxon>
        <taxon>Rhabditina</taxon>
        <taxon>Rhabditomorpha</taxon>
        <taxon>Strongyloidea</taxon>
        <taxon>Trichostrongylidae</taxon>
        <taxon>Haemonchus</taxon>
    </lineage>
</organism>
<feature type="compositionally biased region" description="Polar residues" evidence="1">
    <location>
        <begin position="526"/>
        <end position="544"/>
    </location>
</feature>
<dbReference type="Gene3D" id="3.30.420.10">
    <property type="entry name" value="Ribonuclease H-like superfamily/Ribonuclease H"/>
    <property type="match status" value="1"/>
</dbReference>
<dbReference type="PANTHER" id="PTHR47331">
    <property type="entry name" value="PHD-TYPE DOMAIN-CONTAINING PROTEIN"/>
    <property type="match status" value="1"/>
</dbReference>
<dbReference type="SMART" id="SM00343">
    <property type="entry name" value="ZnF_C2HC"/>
    <property type="match status" value="2"/>
</dbReference>
<sequence length="2690" mass="306202">MSSHDSSQIRRQIGFFKKQLQRHALSVTTTLKEYHIKTEQLDFRHLENDELESLRAEIVLLRRSLLKSYQKISKLNDEWMTLQDSNKEEQEIFNEYISKYGDYRKSITTSVLQLESLDTLLNAIDQEYTKRNIHVPSDLSDATSLDDYGNDSTPARRADIHHERQPPLLHQPTATHLSPDFSLLNFVDASILTKMELPTFDGNLLEYPEFSARFATLVGNKPQLDNTTKFCLLKSCLRGRALQSIQGLSMTAENYNIAMDILRTHFDDKVTMRHILYTKLSQLPPCDPEGHHLPVLYNRMFSLARQFCNGGDDSKETALGALLLNKLPLRVRSQIYDKTGNSHNVTPSELLQLLTDIVRKDSTLFEIEYHSKQSPQLSNLHQSFLAKEGRQSNKPRLPPRPSTAKGKMKRCQFCNSTFHTSTNCNIFQTPKQRSEQAKIRRLCYNCLSNRHSTKECTSRFLCTFCSKKHHSSLCFQMTSKKLGGIPPTAKQKTPSSLTRHPSRLQSHTVQMTAPQLDVPVVSENRCQISNHPDNNQDSTNSSEHPLSPGEYNISQLQTVSTHHSTQHSLQATLMCATVQLFNPSDPSKEVTATAFLDSGSSKSYITAELATLLELPTLTAGNITISTFGSTNSLELPSKDHNIGVYTEEGEKYLDVKSVPTLTGSIQHIYISSEPDRRFIHSSCTPSILIGNDYFWDFVLSDNFYCHKMPSGYRLLHTTIGDIIVNKQLDIKNSEIISLFASEKELSNPRNHDELSELVNNFWKFETIGILDDPMQSDDEECLKFFNNTIYYDEKERRYVVKLPFKVDPKLLPNNFTLAFSRLCSQLKVLQQNESYMKRYHAVIMDQLQRRIIEEVPADETYKPSHYLSHHGVIKKNGNDIKIRCVYDGSAKIKGRLSLNDCLYRGPVLLPNLTGILLRCRFHKILISSDIEKAFLMVGLNSASRDFTRFLWLINPKGPVTHDNLITYRFTRVPFGLVSSPFLLAGTIHFHLTATATPISQQVLRNTYVDNVFHGVRCTREGKSFYKESKELFQSAGMNLRAFTSNSAELNKFFEEKEQVTSAEHQNLLGLQWDTSADTITVQLPEHPPTHIVWTKRKVLKHVASIYDPLGLISPITLRGKLFLQSLWRIELSWDDPLPDGQNEQWCHLISSWTTTSFTLPRLLTDVNETSYSDSSYDLHIFTDASSTAYCAAAYIVHQRKNAPPTALFLMSKSRLAPLNKAITIPRLELAALMIGAKLTTYLVEQLDITISRKFLWTDSNVTLSWIKGNKELPIFVRNRVKIIQDNTTDVIVRHIPGHLKPADIGTRGATTHELVSSSRWWNGPEFLEQNDDLWPNDNLKTSKTPSTTSHEERELDAIEADNTTLSAAVTSITQSTMDLSGTPTSFPLDVERFSSWKRLVNTVFFILRFFVMKSKRASQHFGSNKAILLCRAETILFRIAQSRHPPSDEHKKNLNLFMCEKSLLWRCRGRIDHSALSQETITPIFLPPKSRITALFVLSVHQRNNHCGINHTLTLTRQSVWIPKGRATIKRILHEHCFHCKRYTAKPYTLPPFPAHPPRRVKPPAYPFENAGMDFFGPLQYRNADNMADKLWMILLTCLNCRAIYVDVVKDMSALTVLHSLRRFIATVGCPTWIICDNAQSFKTVDQCCSLLPNREIESDVIDYCTNKRIRMKFIPSLSPWQGGIYEKMIDIFKKSFKHAIGNRLMNIDDVKTIAKETEAIVNTRPLTYYTDDINYYPLRPIDFVRPHARLSGPQPLECTDEWSPISTTRDTLLADWKRTAELVTTFWKRWLQEYVTALREQYRTEHTTPRSHEKEPPRQGDFVLVHEPLLQRGQWRMGEVIGSQDNFRRSVEIKLPNRRVITRPHNLVYKLEVPPVTPPSDTPPTTSSGNTLHPMITRSKARLLNNAVFLCLMVLTLQGTSSDHTRCPEEININKTILFATECTPKGIAIARYEQANKSVFCWFPIICPFGDIRFDASKPTVPTLCGKKCKCPDWTDSCSFSSSSRTAISEIDLMPSSIKNYKPAYVCSFNLNSSCDPVKRMGVFNQIQLFDDNVLLVEELTITIKDYIDKNDFLCIDRKGWRRRMARRSTGTSRFCQNHDCRENAQVFCTYDNPLALLVTDDTSSIHRGAIPIKAWGSITKAYYEFRKNERIEKSPNAMKRSITTATFSVPTHLISVQCIKGGISVDNLFHNDITEICVSQYCIFIRNISSQDVLFPNSIIMYDYVVSIKIWNNGTITDESTVSCKAHPICETIRCTFCWEHIYNVQCWTNTQIIIIALSLLLIFLILPGICLIAKIVFRLMTPLLFMMNPSKLFHKGSQPHRTQLRTYTNRRRRIHKRRFLTCVISIVIHLHYSEGCSQVTSLTGHEAKCVITGNAETCTFNEATILTLLPLQQETCLTLKDKKSSTVGVISIKINGINFRCHKNVEFFTRDHNIVSESVHRCYLAGSCVKDACDNTSPSDKIKEFSNTANSSPGYTFCTISCGCIFCEGCFFCQPSCLFYRLYAIPTSSTIYTVFSCPSWETIIDIEVEVLQEELRISTTLQLLPGQTTSWNNLRFTLIGNIIPQLPILSSTFMETEDGIAIVKPAHKGKLEPRSARQLQCPTKKAASLFNCIFASKVCTCTTGLQKASCVCSSGNMENLMQEYPLPQASKNYLIYSHGDAVFAKTSVGSAIQLHLVAEDLKITT</sequence>
<feature type="region of interest" description="Disordered" evidence="1">
    <location>
        <begin position="526"/>
        <end position="550"/>
    </location>
</feature>
<reference evidence="5" key="1">
    <citation type="submission" date="2020-12" db="UniProtKB">
        <authorList>
            <consortium name="WormBaseParasite"/>
        </authorList>
    </citation>
    <scope>IDENTIFICATION</scope>
    <source>
        <strain evidence="5">MHco3</strain>
    </source>
</reference>
<keyword evidence="4" id="KW-1185">Reference proteome</keyword>